<organism evidence="3">
    <name type="scientific">Chromera velia CCMP2878</name>
    <dbReference type="NCBI Taxonomy" id="1169474"/>
    <lineage>
        <taxon>Eukaryota</taxon>
        <taxon>Sar</taxon>
        <taxon>Alveolata</taxon>
        <taxon>Colpodellida</taxon>
        <taxon>Chromeraceae</taxon>
        <taxon>Chromera</taxon>
    </lineage>
</organism>
<dbReference type="VEuPathDB" id="CryptoDB:Cvel_10287"/>
<evidence type="ECO:0000313" key="3">
    <source>
        <dbReference type="EMBL" id="CEM50951.1"/>
    </source>
</evidence>
<reference evidence="3" key="1">
    <citation type="submission" date="2014-11" db="EMBL/GenBank/DDBJ databases">
        <authorList>
            <person name="Otto D Thomas"/>
            <person name="Naeem Raeece"/>
        </authorList>
    </citation>
    <scope>NUCLEOTIDE SEQUENCE</scope>
</reference>
<dbReference type="PANTHER" id="PTHR10122">
    <property type="entry name" value="CYTOCHROME C OXIDASE SUBUNIT 5B, MITOCHONDRIAL"/>
    <property type="match status" value="1"/>
</dbReference>
<proteinExistence type="predicted"/>
<protein>
    <submittedName>
        <fullName evidence="3">Uncharacterized protein</fullName>
    </submittedName>
</protein>
<evidence type="ECO:0000256" key="2">
    <source>
        <dbReference type="ARBA" id="ARBA00022833"/>
    </source>
</evidence>
<dbReference type="EMBL" id="CDMZ01004802">
    <property type="protein sequence ID" value="CEM50951.1"/>
    <property type="molecule type" value="Genomic_DNA"/>
</dbReference>
<accession>A0A0G4I226</accession>
<dbReference type="GO" id="GO:0006123">
    <property type="term" value="P:mitochondrial electron transport, cytochrome c to oxygen"/>
    <property type="evidence" value="ECO:0007669"/>
    <property type="project" value="InterPro"/>
</dbReference>
<dbReference type="PROSITE" id="PS51359">
    <property type="entry name" value="COX5B_2"/>
    <property type="match status" value="1"/>
</dbReference>
<name>A0A0G4I226_9ALVE</name>
<keyword evidence="1" id="KW-0479">Metal-binding</keyword>
<dbReference type="GO" id="GO:0046872">
    <property type="term" value="F:metal ion binding"/>
    <property type="evidence" value="ECO:0007669"/>
    <property type="project" value="UniProtKB-KW"/>
</dbReference>
<evidence type="ECO:0000256" key="1">
    <source>
        <dbReference type="ARBA" id="ARBA00022723"/>
    </source>
</evidence>
<dbReference type="InterPro" id="IPR036972">
    <property type="entry name" value="Cyt_c_oxidase_su5b_sf"/>
</dbReference>
<dbReference type="GO" id="GO:0005740">
    <property type="term" value="C:mitochondrial envelope"/>
    <property type="evidence" value="ECO:0007669"/>
    <property type="project" value="InterPro"/>
</dbReference>
<keyword evidence="2" id="KW-0862">Zinc</keyword>
<gene>
    <name evidence="3" type="ORF">Cvel_10287</name>
</gene>
<dbReference type="AlphaFoldDB" id="A0A0G4I226"/>
<dbReference type="Gene3D" id="2.60.11.10">
    <property type="entry name" value="Cytochrome c oxidase, subunit Vb"/>
    <property type="match status" value="1"/>
</dbReference>
<dbReference type="PhylomeDB" id="A0A0G4I226"/>
<dbReference type="GO" id="GO:0045277">
    <property type="term" value="C:respiratory chain complex IV"/>
    <property type="evidence" value="ECO:0007669"/>
    <property type="project" value="InterPro"/>
</dbReference>
<dbReference type="SUPFAM" id="SSF57802">
    <property type="entry name" value="Rubredoxin-like"/>
    <property type="match status" value="1"/>
</dbReference>
<dbReference type="InterPro" id="IPR002124">
    <property type="entry name" value="Cyt_c_oxidase_su5b"/>
</dbReference>
<dbReference type="PANTHER" id="PTHR10122:SF0">
    <property type="entry name" value="CYTOCHROME C OXIDASE SUBUNIT 5B, ISOFORM A-RELATED"/>
    <property type="match status" value="1"/>
</dbReference>
<dbReference type="Pfam" id="PF01215">
    <property type="entry name" value="COX5B"/>
    <property type="match status" value="1"/>
</dbReference>
<sequence length="299" mass="34235">MALRLVQNLARGFRPPQALAAGAGSLLSSSATSSSRLRPQEAPQQFQARRGYIHWGRLTPHELALPMSTMPHDIRALMKKDPKEMDYYENYWYWRIRGESVVNNPAELPKLSYNQLARDLGLAQATEMAEHMVGMLELYEYLQYAPFIGPFGTIENPVLCPSVHNERIVGCTGGSGDNEHVVLWFRCFEGFLYRCGECDQIFMLVRINYELPDGADPFPVPPDVKDTFDWELLESAHKLWNEGSQGEYHYWIVGMYSKYNIIGTSEALRRGQITTKEIEDMIKTNKPIDMSKIPQLEEH</sequence>